<gene>
    <name evidence="1" type="ORF">GC093_13705</name>
</gene>
<dbReference type="RefSeq" id="WP_171652460.1">
    <property type="nucleotide sequence ID" value="NZ_WHOD01000055.1"/>
</dbReference>
<accession>A0A972K045</accession>
<comment type="caution">
    <text evidence="1">The sequence shown here is derived from an EMBL/GenBank/DDBJ whole genome shotgun (WGS) entry which is preliminary data.</text>
</comment>
<dbReference type="AlphaFoldDB" id="A0A972K045"/>
<protein>
    <submittedName>
        <fullName evidence="1">GIY-YIG nuclease family protein</fullName>
    </submittedName>
</protein>
<evidence type="ECO:0000313" key="2">
    <source>
        <dbReference type="Proteomes" id="UP000641588"/>
    </source>
</evidence>
<dbReference type="Proteomes" id="UP000641588">
    <property type="component" value="Unassembled WGS sequence"/>
</dbReference>
<dbReference type="Gene3D" id="3.40.1440.10">
    <property type="entry name" value="GIY-YIG endonuclease"/>
    <property type="match status" value="1"/>
</dbReference>
<proteinExistence type="predicted"/>
<dbReference type="InterPro" id="IPR035901">
    <property type="entry name" value="GIY-YIG_endonuc_sf"/>
</dbReference>
<dbReference type="SUPFAM" id="SSF82771">
    <property type="entry name" value="GIY-YIG endonuclease"/>
    <property type="match status" value="1"/>
</dbReference>
<organism evidence="1 2">
    <name type="scientific">Paenibacillus foliorum</name>
    <dbReference type="NCBI Taxonomy" id="2654974"/>
    <lineage>
        <taxon>Bacteria</taxon>
        <taxon>Bacillati</taxon>
        <taxon>Bacillota</taxon>
        <taxon>Bacilli</taxon>
        <taxon>Bacillales</taxon>
        <taxon>Paenibacillaceae</taxon>
        <taxon>Paenibacillus</taxon>
    </lineage>
</organism>
<dbReference type="EMBL" id="WHOD01000055">
    <property type="protein sequence ID" value="NOU94266.1"/>
    <property type="molecule type" value="Genomic_DNA"/>
</dbReference>
<keyword evidence="2" id="KW-1185">Reference proteome</keyword>
<sequence length="120" mass="14219">MDRRKELVQQYKELKTEAGIYQIKNIINQKILIASTNNLKSLNGKTLMLKLGSHRNLQLQKEWNEFGEAAFVIEVLEVLVKKEGYFDEKDELKKLEEKWLHDLQPFDNRGYNKINNINNK</sequence>
<dbReference type="CDD" id="cd10451">
    <property type="entry name" value="GIY-YIG_LuxR_like"/>
    <property type="match status" value="1"/>
</dbReference>
<name>A0A972K045_9BACL</name>
<reference evidence="1" key="1">
    <citation type="submission" date="2019-10" db="EMBL/GenBank/DDBJ databases">
        <title>Description of Paenibacillus glebae sp. nov.</title>
        <authorList>
            <person name="Carlier A."/>
            <person name="Qi S."/>
        </authorList>
    </citation>
    <scope>NUCLEOTIDE SEQUENCE</scope>
    <source>
        <strain evidence="1">LMG 31456</strain>
    </source>
</reference>
<evidence type="ECO:0000313" key="1">
    <source>
        <dbReference type="EMBL" id="NOU94266.1"/>
    </source>
</evidence>